<sequence>MCGNQKNSTSSKTTSAAVVDTELRLSSNSYVVTEAARVTPNVPPATYVTSAVNTITRSLHQVTPTVNTVMRAPQPTYSHVQLQAVTAAPMANNLMRTSQPIYSAGQLQAARGTAITNNVMGHPQLIYSAYIHGQLQAAAATLAASNGMRAPQPIFSQGGTQMVQGAASVVQPAVMMSAQNDPNQISNRPKTTASSVARASSSTCPTPQLHSTMAIATIEQNQAQQYWEAVEASRYQFSINHSVVKTFSESCIQHALLATSITPSESQVTQQRAAEVIQQVAENFIISVYQTVQVEMHNLRVRLYNFEQLVEMQGQILAQADETLKCGIYN</sequence>
<dbReference type="AlphaFoldDB" id="A0ABD3HJX6"/>
<accession>A0ABD3HJX6</accession>
<feature type="compositionally biased region" description="Low complexity" evidence="1">
    <location>
        <begin position="191"/>
        <end position="203"/>
    </location>
</feature>
<gene>
    <name evidence="2" type="ORF">R1sor_004882</name>
</gene>
<dbReference type="Proteomes" id="UP001633002">
    <property type="component" value="Unassembled WGS sequence"/>
</dbReference>
<proteinExistence type="predicted"/>
<feature type="compositionally biased region" description="Polar residues" evidence="1">
    <location>
        <begin position="180"/>
        <end position="190"/>
    </location>
</feature>
<dbReference type="EMBL" id="JBJQOH010000003">
    <property type="protein sequence ID" value="KAL3691231.1"/>
    <property type="molecule type" value="Genomic_DNA"/>
</dbReference>
<protein>
    <submittedName>
        <fullName evidence="2">Uncharacterized protein</fullName>
    </submittedName>
</protein>
<reference evidence="2 3" key="1">
    <citation type="submission" date="2024-09" db="EMBL/GenBank/DDBJ databases">
        <title>Chromosome-scale assembly of Riccia sorocarpa.</title>
        <authorList>
            <person name="Paukszto L."/>
        </authorList>
    </citation>
    <scope>NUCLEOTIDE SEQUENCE [LARGE SCALE GENOMIC DNA]</scope>
    <source>
        <strain evidence="2">LP-2024</strain>
        <tissue evidence="2">Aerial parts of the thallus</tissue>
    </source>
</reference>
<comment type="caution">
    <text evidence="2">The sequence shown here is derived from an EMBL/GenBank/DDBJ whole genome shotgun (WGS) entry which is preliminary data.</text>
</comment>
<feature type="region of interest" description="Disordered" evidence="1">
    <location>
        <begin position="180"/>
        <end position="205"/>
    </location>
</feature>
<organism evidence="2 3">
    <name type="scientific">Riccia sorocarpa</name>
    <dbReference type="NCBI Taxonomy" id="122646"/>
    <lineage>
        <taxon>Eukaryota</taxon>
        <taxon>Viridiplantae</taxon>
        <taxon>Streptophyta</taxon>
        <taxon>Embryophyta</taxon>
        <taxon>Marchantiophyta</taxon>
        <taxon>Marchantiopsida</taxon>
        <taxon>Marchantiidae</taxon>
        <taxon>Marchantiales</taxon>
        <taxon>Ricciaceae</taxon>
        <taxon>Riccia</taxon>
    </lineage>
</organism>
<evidence type="ECO:0000256" key="1">
    <source>
        <dbReference type="SAM" id="MobiDB-lite"/>
    </source>
</evidence>
<name>A0ABD3HJX6_9MARC</name>
<keyword evidence="3" id="KW-1185">Reference proteome</keyword>
<evidence type="ECO:0000313" key="3">
    <source>
        <dbReference type="Proteomes" id="UP001633002"/>
    </source>
</evidence>
<evidence type="ECO:0000313" key="2">
    <source>
        <dbReference type="EMBL" id="KAL3691231.1"/>
    </source>
</evidence>